<dbReference type="AlphaFoldDB" id="A0A8T1CPG8"/>
<reference evidence="1" key="1">
    <citation type="submission" date="2018-10" db="EMBL/GenBank/DDBJ databases">
        <title>Effector identification in a new, highly contiguous assembly of the strawberry crown rot pathogen Phytophthora cactorum.</title>
        <authorList>
            <person name="Armitage A.D."/>
            <person name="Nellist C.F."/>
            <person name="Bates H."/>
            <person name="Vickerstaff R.J."/>
            <person name="Harrison R.J."/>
        </authorList>
    </citation>
    <scope>NUCLEOTIDE SEQUENCE</scope>
    <source>
        <strain evidence="1">4040</strain>
    </source>
</reference>
<gene>
    <name evidence="1" type="ORF">PC117_g14225</name>
</gene>
<evidence type="ECO:0000313" key="1">
    <source>
        <dbReference type="EMBL" id="KAG2928698.1"/>
    </source>
</evidence>
<proteinExistence type="predicted"/>
<organism evidence="1 2">
    <name type="scientific">Phytophthora cactorum</name>
    <dbReference type="NCBI Taxonomy" id="29920"/>
    <lineage>
        <taxon>Eukaryota</taxon>
        <taxon>Sar</taxon>
        <taxon>Stramenopiles</taxon>
        <taxon>Oomycota</taxon>
        <taxon>Peronosporomycetes</taxon>
        <taxon>Peronosporales</taxon>
        <taxon>Peronosporaceae</taxon>
        <taxon>Phytophthora</taxon>
    </lineage>
</organism>
<dbReference type="Proteomes" id="UP000736787">
    <property type="component" value="Unassembled WGS sequence"/>
</dbReference>
<protein>
    <submittedName>
        <fullName evidence="1">Uncharacterized protein</fullName>
    </submittedName>
</protein>
<comment type="caution">
    <text evidence="1">The sequence shown here is derived from an EMBL/GenBank/DDBJ whole genome shotgun (WGS) entry which is preliminary data.</text>
</comment>
<name>A0A8T1CPG8_9STRA</name>
<dbReference type="EMBL" id="RCMK01000438">
    <property type="protein sequence ID" value="KAG2928698.1"/>
    <property type="molecule type" value="Genomic_DNA"/>
</dbReference>
<sequence length="191" mass="20961">MTGDAGFESGGLLSPMRSVLRLSRSKEQERTRGWNSPFSVARNVVQVSVGRRRVKLSNGCTDVPISDENHFKELSSRIGSGSDGLLPRASTPRRFEKTRLGQTACVRVCGRSITCDRLMGSMADREVNSIFAELLPMDTELKQQTVCQTAAETGLAYLLRPRRGLSSTCLLVQGMSAPAKWVDSTRSTSYL</sequence>
<accession>A0A8T1CPG8</accession>
<evidence type="ECO:0000313" key="2">
    <source>
        <dbReference type="Proteomes" id="UP000736787"/>
    </source>
</evidence>